<dbReference type="RefSeq" id="WP_116686802.1">
    <property type="nucleotide sequence ID" value="NZ_CAWNYD010000003.1"/>
</dbReference>
<dbReference type="EMBL" id="QDDL01000003">
    <property type="protein sequence ID" value="PVZ69466.1"/>
    <property type="molecule type" value="Genomic_DNA"/>
</dbReference>
<proteinExistence type="predicted"/>
<comment type="caution">
    <text evidence="1">The sequence shown here is derived from an EMBL/GenBank/DDBJ whole genome shotgun (WGS) entry which is preliminary data.</text>
</comment>
<evidence type="ECO:0000313" key="1">
    <source>
        <dbReference type="EMBL" id="PVZ69466.1"/>
    </source>
</evidence>
<name>A0A2V1GTR5_9GAMM</name>
<evidence type="ECO:0000313" key="2">
    <source>
        <dbReference type="Proteomes" id="UP000244906"/>
    </source>
</evidence>
<sequence length="298" mass="34238">MDQSSNLPPQEALWRIENVRAFAYTLKTTCNIDWLEILSIKTSARYNCRIITHVSSVDSAYTVRDITSHLCQLIGGSDNEFKEGQCFGLSAYLMILRGDFQAFVFSLIRTNTFGIQRVVELQKKQDLYRNYHSKDQFIITGQYRINDAFNIPFLSYTLKNQYKQVSSIRDCNEHGAFNFVDSLPNHCFMIIISLWNTTKKGKNEKVSDRSKHAISVFHNNDSISLYDSNTGFYIKHKDGSQVQQLGITLGQITYNCFTNYKFIKYSVFAYKPLNSKDEATSNSIVSTKVMMGEEDVII</sequence>
<gene>
    <name evidence="1" type="ORF">DC094_09010</name>
</gene>
<protein>
    <submittedName>
        <fullName evidence="1">Uncharacterized protein</fullName>
    </submittedName>
</protein>
<keyword evidence="2" id="KW-1185">Reference proteome</keyword>
<organism evidence="1 2">
    <name type="scientific">Pelagibaculum spongiae</name>
    <dbReference type="NCBI Taxonomy" id="2080658"/>
    <lineage>
        <taxon>Bacteria</taxon>
        <taxon>Pseudomonadati</taxon>
        <taxon>Pseudomonadota</taxon>
        <taxon>Gammaproteobacteria</taxon>
        <taxon>Oceanospirillales</taxon>
        <taxon>Pelagibaculum</taxon>
    </lineage>
</organism>
<reference evidence="1 2" key="1">
    <citation type="submission" date="2018-04" db="EMBL/GenBank/DDBJ databases">
        <title>Thalassorhabdus spongiae gen. nov., sp. nov., isolated from a marine sponge in South-West Iceland.</title>
        <authorList>
            <person name="Knobloch S."/>
            <person name="Daussin A."/>
            <person name="Johannsson R."/>
            <person name="Marteinsson V.T."/>
        </authorList>
    </citation>
    <scope>NUCLEOTIDE SEQUENCE [LARGE SCALE GENOMIC DNA]</scope>
    <source>
        <strain evidence="1 2">Hp12</strain>
    </source>
</reference>
<accession>A0A2V1GTR5</accession>
<dbReference type="Proteomes" id="UP000244906">
    <property type="component" value="Unassembled WGS sequence"/>
</dbReference>
<dbReference type="AlphaFoldDB" id="A0A2V1GTR5"/>